<dbReference type="EMBL" id="DSIY01000033">
    <property type="protein sequence ID" value="HEG90105.1"/>
    <property type="molecule type" value="Genomic_DNA"/>
</dbReference>
<feature type="transmembrane region" description="Helical" evidence="8">
    <location>
        <begin position="154"/>
        <end position="174"/>
    </location>
</feature>
<feature type="transmembrane region" description="Helical" evidence="8">
    <location>
        <begin position="515"/>
        <end position="539"/>
    </location>
</feature>
<reference evidence="11" key="1">
    <citation type="journal article" date="2020" name="mSystems">
        <title>Genome- and Community-Level Interaction Insights into Carbon Utilization and Element Cycling Functions of Hydrothermarchaeota in Hydrothermal Sediment.</title>
        <authorList>
            <person name="Zhou Z."/>
            <person name="Liu Y."/>
            <person name="Xu W."/>
            <person name="Pan J."/>
            <person name="Luo Z.H."/>
            <person name="Li M."/>
        </authorList>
    </citation>
    <scope>NUCLEOTIDE SEQUENCE [LARGE SCALE GENOMIC DNA]</scope>
    <source>
        <strain evidence="11">SpSt-210</strain>
    </source>
</reference>
<feature type="transmembrane region" description="Helical" evidence="8">
    <location>
        <begin position="29"/>
        <end position="51"/>
    </location>
</feature>
<sequence>MTIGIGETPARARQTGGRRVRYARVGVPALVWIPGAALTVLSLIPLLYLVVRALEGGEDTLATLWRDRTLVLIQNTILLALAVTASAAVLSLPLAWLTTCTDLPGRRMWSVLAALPIAIPSYVGAFTAVAAFGPRGALQSLLQPLFGIERLPEIYGFSGAWLVLTLYTYPYIYLSLRGVIGSLDPALEEAARSLGHRPWSTFFRITLPQLRPAMTSGALLTALYVLSDFGAVSLLNFDAFTRVIYNQYRLAFDRSAAAGLALILAGLTIVIVTAERVSRGPQRYHRSSAGTARPRRQVRLGRWKLVGLAYCGGLTLLTLGTPLAVIGYWLFQALRTGNPLALTWRAAWHSASVSLLAAALAVVAAFPIAVLLVRYTGWLSRTVEVPLWIGYALPGIVTALALVSFGARYLTPLYQTLAMLLLAYLIRFLPEAVGSLRASLLQVSPHLEEAGRSLGHPPLRVWLRVTAPLLWPGIASGGTLVFLTTIKELPVTLLLSPIGYDTLATEVWNATRELFWSHAALPALVLFLVAALPMGILTWRQQPAEQRRSAAASDRKHTGEPETSTW</sequence>
<evidence type="ECO:0000256" key="5">
    <source>
        <dbReference type="ARBA" id="ARBA00022692"/>
    </source>
</evidence>
<evidence type="ECO:0000259" key="10">
    <source>
        <dbReference type="PROSITE" id="PS50928"/>
    </source>
</evidence>
<dbReference type="GO" id="GO:0005886">
    <property type="term" value="C:plasma membrane"/>
    <property type="evidence" value="ECO:0007669"/>
    <property type="project" value="UniProtKB-SubCell"/>
</dbReference>
<dbReference type="Pfam" id="PF00528">
    <property type="entry name" value="BPD_transp_1"/>
    <property type="match status" value="2"/>
</dbReference>
<dbReference type="GO" id="GO:0055085">
    <property type="term" value="P:transmembrane transport"/>
    <property type="evidence" value="ECO:0007669"/>
    <property type="project" value="InterPro"/>
</dbReference>
<evidence type="ECO:0000256" key="2">
    <source>
        <dbReference type="ARBA" id="ARBA00022448"/>
    </source>
</evidence>
<dbReference type="AlphaFoldDB" id="A0A831T890"/>
<dbReference type="SUPFAM" id="SSF161098">
    <property type="entry name" value="MetI-like"/>
    <property type="match status" value="2"/>
</dbReference>
<evidence type="ECO:0000256" key="9">
    <source>
        <dbReference type="SAM" id="MobiDB-lite"/>
    </source>
</evidence>
<feature type="transmembrane region" description="Helical" evidence="8">
    <location>
        <begin position="255"/>
        <end position="274"/>
    </location>
</feature>
<name>A0A831T890_9BACT</name>
<dbReference type="InterPro" id="IPR000515">
    <property type="entry name" value="MetI-like"/>
</dbReference>
<keyword evidence="6 8" id="KW-1133">Transmembrane helix</keyword>
<feature type="domain" description="ABC transmembrane type-1" evidence="10">
    <location>
        <begin position="347"/>
        <end position="537"/>
    </location>
</feature>
<feature type="transmembrane region" description="Helical" evidence="8">
    <location>
        <begin position="109"/>
        <end position="134"/>
    </location>
</feature>
<feature type="domain" description="ABC transmembrane type-1" evidence="10">
    <location>
        <begin position="73"/>
        <end position="273"/>
    </location>
</feature>
<feature type="region of interest" description="Disordered" evidence="9">
    <location>
        <begin position="547"/>
        <end position="566"/>
    </location>
</feature>
<dbReference type="Gene3D" id="1.10.3720.10">
    <property type="entry name" value="MetI-like"/>
    <property type="match status" value="2"/>
</dbReference>
<dbReference type="PANTHER" id="PTHR43357:SF3">
    <property type="entry name" value="FE(3+)-TRANSPORT SYSTEM PERMEASE PROTEIN FBPB 2"/>
    <property type="match status" value="1"/>
</dbReference>
<keyword evidence="5 8" id="KW-0812">Transmembrane</keyword>
<feature type="transmembrane region" description="Helical" evidence="8">
    <location>
        <begin position="71"/>
        <end position="97"/>
    </location>
</feature>
<comment type="subcellular location">
    <subcellularLocation>
        <location evidence="1">Cell inner membrane</location>
        <topology evidence="1">Multi-pass membrane protein</topology>
    </subcellularLocation>
    <subcellularLocation>
        <location evidence="8">Cell membrane</location>
        <topology evidence="8">Multi-pass membrane protein</topology>
    </subcellularLocation>
</comment>
<evidence type="ECO:0000313" key="11">
    <source>
        <dbReference type="EMBL" id="HEG90105.1"/>
    </source>
</evidence>
<dbReference type="InterPro" id="IPR035906">
    <property type="entry name" value="MetI-like_sf"/>
</dbReference>
<feature type="transmembrane region" description="Helical" evidence="8">
    <location>
        <begin position="305"/>
        <end position="331"/>
    </location>
</feature>
<proteinExistence type="inferred from homology"/>
<evidence type="ECO:0000256" key="4">
    <source>
        <dbReference type="ARBA" id="ARBA00022519"/>
    </source>
</evidence>
<dbReference type="PANTHER" id="PTHR43357">
    <property type="entry name" value="INNER MEMBRANE ABC TRANSPORTER PERMEASE PROTEIN YDCV"/>
    <property type="match status" value="1"/>
</dbReference>
<protein>
    <submittedName>
        <fullName evidence="11">Iron ABC transporter permease</fullName>
    </submittedName>
</protein>
<keyword evidence="3" id="KW-1003">Cell membrane</keyword>
<feature type="transmembrane region" description="Helical" evidence="8">
    <location>
        <begin position="413"/>
        <end position="430"/>
    </location>
</feature>
<feature type="transmembrane region" description="Helical" evidence="8">
    <location>
        <begin position="385"/>
        <end position="407"/>
    </location>
</feature>
<keyword evidence="7 8" id="KW-0472">Membrane</keyword>
<feature type="transmembrane region" description="Helical" evidence="8">
    <location>
        <begin position="213"/>
        <end position="235"/>
    </location>
</feature>
<feature type="transmembrane region" description="Helical" evidence="8">
    <location>
        <begin position="351"/>
        <end position="373"/>
    </location>
</feature>
<evidence type="ECO:0000256" key="7">
    <source>
        <dbReference type="ARBA" id="ARBA00023136"/>
    </source>
</evidence>
<evidence type="ECO:0000256" key="6">
    <source>
        <dbReference type="ARBA" id="ARBA00022989"/>
    </source>
</evidence>
<evidence type="ECO:0000256" key="1">
    <source>
        <dbReference type="ARBA" id="ARBA00004429"/>
    </source>
</evidence>
<comment type="caution">
    <text evidence="11">The sequence shown here is derived from an EMBL/GenBank/DDBJ whole genome shotgun (WGS) entry which is preliminary data.</text>
</comment>
<feature type="transmembrane region" description="Helical" evidence="8">
    <location>
        <begin position="461"/>
        <end position="486"/>
    </location>
</feature>
<accession>A0A831T890</accession>
<comment type="similarity">
    <text evidence="8">Belongs to the binding-protein-dependent transport system permease family.</text>
</comment>
<gene>
    <name evidence="11" type="ORF">ENP34_01460</name>
</gene>
<keyword evidence="4" id="KW-0997">Cell inner membrane</keyword>
<dbReference type="CDD" id="cd06261">
    <property type="entry name" value="TM_PBP2"/>
    <property type="match status" value="2"/>
</dbReference>
<evidence type="ECO:0000256" key="8">
    <source>
        <dbReference type="RuleBase" id="RU363032"/>
    </source>
</evidence>
<feature type="compositionally biased region" description="Basic and acidic residues" evidence="9">
    <location>
        <begin position="547"/>
        <end position="560"/>
    </location>
</feature>
<keyword evidence="2 8" id="KW-0813">Transport</keyword>
<evidence type="ECO:0000256" key="3">
    <source>
        <dbReference type="ARBA" id="ARBA00022475"/>
    </source>
</evidence>
<dbReference type="PROSITE" id="PS50928">
    <property type="entry name" value="ABC_TM1"/>
    <property type="match status" value="2"/>
</dbReference>
<organism evidence="11">
    <name type="scientific">Thermorudis peleae</name>
    <dbReference type="NCBI Taxonomy" id="1382356"/>
    <lineage>
        <taxon>Bacteria</taxon>
        <taxon>Pseudomonadati</taxon>
        <taxon>Thermomicrobiota</taxon>
        <taxon>Thermomicrobia</taxon>
        <taxon>Thermomicrobia incertae sedis</taxon>
        <taxon>Thermorudis</taxon>
    </lineage>
</organism>